<keyword evidence="4" id="KW-1185">Reference proteome</keyword>
<dbReference type="Proteomes" id="UP001242010">
    <property type="component" value="Chromosome"/>
</dbReference>
<evidence type="ECO:0000313" key="4">
    <source>
        <dbReference type="Proteomes" id="UP001242010"/>
    </source>
</evidence>
<feature type="transmembrane region" description="Helical" evidence="1">
    <location>
        <begin position="26"/>
        <end position="53"/>
    </location>
</feature>
<dbReference type="PANTHER" id="PTHR35102">
    <property type="entry name" value="E3 UBIQUITIN-PROTEIN LIGASE"/>
    <property type="match status" value="1"/>
</dbReference>
<proteinExistence type="predicted"/>
<reference evidence="4" key="1">
    <citation type="journal article" date="2023" name="Int. J. Syst. Evol. Microbiol.">
        <title>Mesoterricola silvestris gen. nov., sp. nov., Mesoterricola sediminis sp. nov., Geothrix oryzae sp. nov., Geothrix edaphica sp. nov., Geothrix rubra sp. nov., and Geothrix limicola sp. nov., six novel members of Acidobacteriota isolated from soils.</title>
        <authorList>
            <person name="Itoh H."/>
            <person name="Sugisawa Y."/>
            <person name="Mise K."/>
            <person name="Xu Z."/>
            <person name="Kuniyasu M."/>
            <person name="Ushijima N."/>
            <person name="Kawano K."/>
            <person name="Kobayashi E."/>
            <person name="Shiratori Y."/>
            <person name="Masuda Y."/>
            <person name="Senoo K."/>
        </authorList>
    </citation>
    <scope>NUCLEOTIDE SEQUENCE [LARGE SCALE GENOMIC DNA]</scope>
    <source>
        <strain evidence="4">Red222</strain>
    </source>
</reference>
<dbReference type="Pfam" id="PF09835">
    <property type="entry name" value="DUF2062"/>
    <property type="match status" value="1"/>
</dbReference>
<keyword evidence="1" id="KW-0472">Membrane</keyword>
<dbReference type="InterPro" id="IPR018639">
    <property type="entry name" value="DUF2062"/>
</dbReference>
<evidence type="ECO:0000313" key="3">
    <source>
        <dbReference type="EMBL" id="BDU70086.1"/>
    </source>
</evidence>
<keyword evidence="1" id="KW-1133">Transmembrane helix</keyword>
<dbReference type="PANTHER" id="PTHR35102:SF1">
    <property type="entry name" value="E3 UBIQUITIN-PROTEIN LIGASE"/>
    <property type="match status" value="1"/>
</dbReference>
<organism evidence="3 4">
    <name type="scientific">Geothrix oryzae</name>
    <dbReference type="NCBI Taxonomy" id="2927975"/>
    <lineage>
        <taxon>Bacteria</taxon>
        <taxon>Pseudomonadati</taxon>
        <taxon>Acidobacteriota</taxon>
        <taxon>Holophagae</taxon>
        <taxon>Holophagales</taxon>
        <taxon>Holophagaceae</taxon>
        <taxon>Geothrix</taxon>
    </lineage>
</organism>
<dbReference type="EMBL" id="AP027079">
    <property type="protein sequence ID" value="BDU70086.1"/>
    <property type="molecule type" value="Genomic_DNA"/>
</dbReference>
<protein>
    <recommendedName>
        <fullName evidence="2">DUF2062 domain-containing protein</fullName>
    </recommendedName>
</protein>
<name>A0ABN6UYF4_9BACT</name>
<feature type="transmembrane region" description="Helical" evidence="1">
    <location>
        <begin position="65"/>
        <end position="84"/>
    </location>
</feature>
<evidence type="ECO:0000259" key="2">
    <source>
        <dbReference type="Pfam" id="PF09835"/>
    </source>
</evidence>
<dbReference type="RefSeq" id="WP_286353805.1">
    <property type="nucleotide sequence ID" value="NZ_AP027079.1"/>
</dbReference>
<sequence>MRAWLKARIWDPLLGLLRKGLSPEALAWSVAVGLALGITPLYGTSTVLCLGVASAFRLNQPAMQVANYLAYPLQLALLIPFIRLGERLFGAPRLPLSLPILEEALKADAWGALGLFWTSLWHAGAAWLLVVPLPMVVLAWGLGRLFRQTKRPFRQS</sequence>
<feature type="transmembrane region" description="Helical" evidence="1">
    <location>
        <begin position="125"/>
        <end position="146"/>
    </location>
</feature>
<feature type="domain" description="DUF2062" evidence="2">
    <location>
        <begin position="15"/>
        <end position="133"/>
    </location>
</feature>
<evidence type="ECO:0000256" key="1">
    <source>
        <dbReference type="SAM" id="Phobius"/>
    </source>
</evidence>
<keyword evidence="1" id="KW-0812">Transmembrane</keyword>
<accession>A0ABN6UYF4</accession>
<gene>
    <name evidence="3" type="ORF">GETHOR_21870</name>
</gene>